<dbReference type="EMBL" id="QNRR01000001">
    <property type="protein sequence ID" value="RBP47725.1"/>
    <property type="molecule type" value="Genomic_DNA"/>
</dbReference>
<evidence type="ECO:0000256" key="3">
    <source>
        <dbReference type="ARBA" id="ARBA00022777"/>
    </source>
</evidence>
<dbReference type="InterPro" id="IPR004381">
    <property type="entry name" value="Glycerate_kinase"/>
</dbReference>
<dbReference type="PIRSF" id="PIRSF006078">
    <property type="entry name" value="GlxK"/>
    <property type="match status" value="1"/>
</dbReference>
<dbReference type="InterPro" id="IPR018197">
    <property type="entry name" value="Glycerate_kinase_RE-like"/>
</dbReference>
<dbReference type="AlphaFoldDB" id="A0A366HW63"/>
<dbReference type="Gene3D" id="3.90.1510.10">
    <property type="entry name" value="Glycerate kinase, domain 2"/>
    <property type="match status" value="1"/>
</dbReference>
<evidence type="ECO:0000256" key="4">
    <source>
        <dbReference type="PIRNR" id="PIRNR006078"/>
    </source>
</evidence>
<dbReference type="SUPFAM" id="SSF110738">
    <property type="entry name" value="Glycerate kinase I"/>
    <property type="match status" value="1"/>
</dbReference>
<evidence type="ECO:0000313" key="6">
    <source>
        <dbReference type="Proteomes" id="UP000253426"/>
    </source>
</evidence>
<keyword evidence="2 4" id="KW-0808">Transferase</keyword>
<keyword evidence="3 4" id="KW-0418">Kinase</keyword>
<evidence type="ECO:0000256" key="1">
    <source>
        <dbReference type="ARBA" id="ARBA00006284"/>
    </source>
</evidence>
<dbReference type="PANTHER" id="PTHR21599">
    <property type="entry name" value="GLYCERATE KINASE"/>
    <property type="match status" value="1"/>
</dbReference>
<sequence length="374" mass="39184">MRILLALDKFKGSLTAKQAAEAVTRGLKRGGVQADIEVCPIADGGEGFTESVLTALGGQWQEAPAHDAQGRPVMARYGLIHHDDHLEAIMEMSAASGLALVSDLSLDPATASTAGTGEMMLHAMQQGAQRILIGIGGSATNDGGTGMASVLGCQFLGDNEQPVGRLPADLDKVRRIAKERMLNCEVVVACDVCNPLLGEHGCTRVYGPQKGVKDVAFFEGRMQRLADMVTRDLGCDHRNNPGAGAAGGLGFGLMSFCGAQLKCGFDLVADVTGLLERVKRADLVITGEGKLDAQTLHGKGPMGVAEMARDAGKPVIGIGGIIDASDELRSRFQALWQVKPEAMGIPEAVSRAAELLEETVVQHSGEILHLAGKA</sequence>
<dbReference type="OrthoDB" id="9774290at2"/>
<proteinExistence type="inferred from homology"/>
<dbReference type="InterPro" id="IPR018193">
    <property type="entry name" value="Glyc_kinase_flavodox-like_fold"/>
</dbReference>
<evidence type="ECO:0000313" key="5">
    <source>
        <dbReference type="EMBL" id="RBP47725.1"/>
    </source>
</evidence>
<dbReference type="Gene3D" id="3.40.50.10350">
    <property type="entry name" value="Glycerate kinase, domain 1"/>
    <property type="match status" value="1"/>
</dbReference>
<keyword evidence="6" id="KW-1185">Reference proteome</keyword>
<comment type="similarity">
    <text evidence="1 4">Belongs to the glycerate kinase type-1 family.</text>
</comment>
<evidence type="ECO:0000256" key="2">
    <source>
        <dbReference type="ARBA" id="ARBA00022679"/>
    </source>
</evidence>
<reference evidence="5 6" key="1">
    <citation type="submission" date="2018-06" db="EMBL/GenBank/DDBJ databases">
        <title>Genomic Encyclopedia of Type Strains, Phase IV (KMG-IV): sequencing the most valuable type-strain genomes for metagenomic binning, comparative biology and taxonomic classification.</title>
        <authorList>
            <person name="Goeker M."/>
        </authorList>
    </citation>
    <scope>NUCLEOTIDE SEQUENCE [LARGE SCALE GENOMIC DNA]</scope>
    <source>
        <strain evidence="5 6">DSM 25532</strain>
    </source>
</reference>
<protein>
    <submittedName>
        <fullName evidence="5">Glycerate kinase</fullName>
    </submittedName>
</protein>
<dbReference type="GO" id="GO:0008887">
    <property type="term" value="F:glycerate kinase activity"/>
    <property type="evidence" value="ECO:0007669"/>
    <property type="project" value="UniProtKB-UniRule"/>
</dbReference>
<dbReference type="Proteomes" id="UP000253426">
    <property type="component" value="Unassembled WGS sequence"/>
</dbReference>
<comment type="caution">
    <text evidence="5">The sequence shown here is derived from an EMBL/GenBank/DDBJ whole genome shotgun (WGS) entry which is preliminary data.</text>
</comment>
<dbReference type="RefSeq" id="WP_113956641.1">
    <property type="nucleotide sequence ID" value="NZ_QNRR01000001.1"/>
</dbReference>
<name>A0A366HW63_9BACT</name>
<organism evidence="5 6">
    <name type="scientific">Roseimicrobium gellanilyticum</name>
    <dbReference type="NCBI Taxonomy" id="748857"/>
    <lineage>
        <taxon>Bacteria</taxon>
        <taxon>Pseudomonadati</taxon>
        <taxon>Verrucomicrobiota</taxon>
        <taxon>Verrucomicrobiia</taxon>
        <taxon>Verrucomicrobiales</taxon>
        <taxon>Verrucomicrobiaceae</taxon>
        <taxon>Roseimicrobium</taxon>
    </lineage>
</organism>
<accession>A0A366HW63</accession>
<dbReference type="Pfam" id="PF02595">
    <property type="entry name" value="Gly_kinase"/>
    <property type="match status" value="1"/>
</dbReference>
<dbReference type="NCBIfam" id="TIGR00045">
    <property type="entry name" value="glycerate kinase"/>
    <property type="match status" value="1"/>
</dbReference>
<dbReference type="PANTHER" id="PTHR21599:SF0">
    <property type="entry name" value="GLYCERATE KINASE"/>
    <property type="match status" value="1"/>
</dbReference>
<dbReference type="GO" id="GO:0031388">
    <property type="term" value="P:organic acid phosphorylation"/>
    <property type="evidence" value="ECO:0007669"/>
    <property type="project" value="UniProtKB-UniRule"/>
</dbReference>
<gene>
    <name evidence="5" type="ORF">DES53_101524</name>
</gene>
<dbReference type="InterPro" id="IPR036129">
    <property type="entry name" value="Glycerate_kinase_sf"/>
</dbReference>